<proteinExistence type="predicted"/>
<evidence type="ECO:0000259" key="7">
    <source>
        <dbReference type="Pfam" id="PF00482"/>
    </source>
</evidence>
<dbReference type="RefSeq" id="WP_338535244.1">
    <property type="nucleotide sequence ID" value="NZ_AP028654.1"/>
</dbReference>
<dbReference type="EMBL" id="AP028654">
    <property type="protein sequence ID" value="BEP29618.1"/>
    <property type="molecule type" value="Genomic_DNA"/>
</dbReference>
<evidence type="ECO:0000256" key="6">
    <source>
        <dbReference type="SAM" id="Phobius"/>
    </source>
</evidence>
<dbReference type="AlphaFoldDB" id="A0AAU9E589"/>
<evidence type="ECO:0000256" key="1">
    <source>
        <dbReference type="ARBA" id="ARBA00004651"/>
    </source>
</evidence>
<dbReference type="KEGG" id="hprf:HLPR_19490"/>
<keyword evidence="3 6" id="KW-0812">Transmembrane</keyword>
<dbReference type="InterPro" id="IPR018076">
    <property type="entry name" value="T2SS_GspF_dom"/>
</dbReference>
<feature type="transmembrane region" description="Helical" evidence="6">
    <location>
        <begin position="73"/>
        <end position="92"/>
    </location>
</feature>
<name>A0AAU9E589_9FIRM</name>
<evidence type="ECO:0000313" key="8">
    <source>
        <dbReference type="EMBL" id="BEP29618.1"/>
    </source>
</evidence>
<comment type="subcellular location">
    <subcellularLocation>
        <location evidence="1">Cell membrane</location>
        <topology evidence="1">Multi-pass membrane protein</topology>
    </subcellularLocation>
</comment>
<protein>
    <recommendedName>
        <fullName evidence="7">Type II secretion system protein GspF domain-containing protein</fullName>
    </recommendedName>
</protein>
<sequence>MSIILITIIIFQKIILRKRIVITEDWLKILNAFPIAFYISEYLYKYKFIKDNFNRKTVLIFGSNYGENENKQLLSFIISCLLVSFTTTNLVLEVKFGLSFLIFLYSILIAIVISSISYFEINMRIKKNVNEIIDILPYFVGRLYTYLLSGMTLKKAIYISVESEKNYFNYELLYLVENLNNGESIINEIDNLLTMINITSIKRLKSSLITFIRVGNIESLENIKNLENDIMIERKQRVKIKGESLKVKMVFPLILFFLGTVLMLTVPTIMSLQ</sequence>
<evidence type="ECO:0000256" key="2">
    <source>
        <dbReference type="ARBA" id="ARBA00022475"/>
    </source>
</evidence>
<feature type="transmembrane region" description="Helical" evidence="6">
    <location>
        <begin position="249"/>
        <end position="270"/>
    </location>
</feature>
<feature type="transmembrane region" description="Helical" evidence="6">
    <location>
        <begin position="98"/>
        <end position="119"/>
    </location>
</feature>
<gene>
    <name evidence="8" type="ORF">HLPR_19490</name>
</gene>
<accession>A0AAU9E589</accession>
<evidence type="ECO:0000256" key="3">
    <source>
        <dbReference type="ARBA" id="ARBA00022692"/>
    </source>
</evidence>
<keyword evidence="2" id="KW-1003">Cell membrane</keyword>
<evidence type="ECO:0000256" key="5">
    <source>
        <dbReference type="ARBA" id="ARBA00023136"/>
    </source>
</evidence>
<keyword evidence="5 6" id="KW-0472">Membrane</keyword>
<keyword evidence="9" id="KW-1185">Reference proteome</keyword>
<dbReference type="GO" id="GO:0005886">
    <property type="term" value="C:plasma membrane"/>
    <property type="evidence" value="ECO:0007669"/>
    <property type="project" value="UniProtKB-SubCell"/>
</dbReference>
<keyword evidence="4 6" id="KW-1133">Transmembrane helix</keyword>
<evidence type="ECO:0000313" key="9">
    <source>
        <dbReference type="Proteomes" id="UP001321786"/>
    </source>
</evidence>
<dbReference type="Pfam" id="PF00482">
    <property type="entry name" value="T2SSF"/>
    <property type="match status" value="1"/>
</dbReference>
<feature type="domain" description="Type II secretion system protein GspF" evidence="7">
    <location>
        <begin position="140"/>
        <end position="267"/>
    </location>
</feature>
<dbReference type="Proteomes" id="UP001321786">
    <property type="component" value="Chromosome"/>
</dbReference>
<organism evidence="8 9">
    <name type="scientific">Helicovermis profundi</name>
    <dbReference type="NCBI Taxonomy" id="3065157"/>
    <lineage>
        <taxon>Bacteria</taxon>
        <taxon>Bacillati</taxon>
        <taxon>Bacillota</taxon>
        <taxon>Clostridia</taxon>
        <taxon>Helicovermis</taxon>
    </lineage>
</organism>
<evidence type="ECO:0000256" key="4">
    <source>
        <dbReference type="ARBA" id="ARBA00022989"/>
    </source>
</evidence>
<reference evidence="8 9" key="1">
    <citation type="submission" date="2023-08" db="EMBL/GenBank/DDBJ databases">
        <title>Helicovermis profunda gen. nov., sp. nov., a novel mesophilic, fermentative bacterium within the Bacillota from a deep-sea hydrothermal vent chimney.</title>
        <authorList>
            <person name="Miyazaki U."/>
            <person name="Mizutani D."/>
            <person name="Hashimoto Y."/>
            <person name="Tame A."/>
            <person name="Sawayama S."/>
            <person name="Miyazaki J."/>
            <person name="Takai K."/>
            <person name="Nakagawa S."/>
        </authorList>
    </citation>
    <scope>NUCLEOTIDE SEQUENCE [LARGE SCALE GENOMIC DNA]</scope>
    <source>
        <strain evidence="8 9">S502</strain>
    </source>
</reference>